<evidence type="ECO:0000256" key="1">
    <source>
        <dbReference type="ARBA" id="ARBA00005151"/>
    </source>
</evidence>
<comment type="similarity">
    <text evidence="2">Belongs to the HesB/IscA family.</text>
</comment>
<dbReference type="InterPro" id="IPR016092">
    <property type="entry name" value="ATAP"/>
</dbReference>
<dbReference type="EMBL" id="LNFO01001030">
    <property type="protein sequence ID" value="KUF96193.1"/>
    <property type="molecule type" value="Genomic_DNA"/>
</dbReference>
<keyword evidence="3" id="KW-0479">Metal-binding</keyword>
<keyword evidence="3" id="KW-0408">Iron</keyword>
<dbReference type="Gene3D" id="2.60.300.12">
    <property type="entry name" value="HesB-like domain"/>
    <property type="match status" value="1"/>
</dbReference>
<dbReference type="Pfam" id="PF01521">
    <property type="entry name" value="Fe-S_biosyn"/>
    <property type="match status" value="1"/>
</dbReference>
<dbReference type="GO" id="GO:0016226">
    <property type="term" value="P:iron-sulfur cluster assembly"/>
    <property type="evidence" value="ECO:0007669"/>
    <property type="project" value="InterPro"/>
</dbReference>
<keyword evidence="3" id="KW-0411">Iron-sulfur</keyword>
<evidence type="ECO:0000313" key="6">
    <source>
        <dbReference type="EMBL" id="KUF96193.1"/>
    </source>
</evidence>
<keyword evidence="3" id="KW-0004">4Fe-4S</keyword>
<dbReference type="InterPro" id="IPR017870">
    <property type="entry name" value="FeS_cluster_insertion_CS"/>
</dbReference>
<dbReference type="InterPro" id="IPR035903">
    <property type="entry name" value="HesB-like_dom_sf"/>
</dbReference>
<dbReference type="AlphaFoldDB" id="A0A0W8DIH7"/>
<dbReference type="STRING" id="4790.A0A0W8DIH7"/>
<comment type="pathway">
    <text evidence="1">Cofactor biosynthesis; iron-sulfur cluster biosynthesis.</text>
</comment>
<dbReference type="EMBL" id="LNFO01004979">
    <property type="protein sequence ID" value="KUF79047.1"/>
    <property type="molecule type" value="Genomic_DNA"/>
</dbReference>
<dbReference type="SUPFAM" id="SSF89360">
    <property type="entry name" value="HesB-like domain"/>
    <property type="match status" value="1"/>
</dbReference>
<dbReference type="NCBIfam" id="TIGR00049">
    <property type="entry name" value="iron-sulfur cluster assembly accessory protein"/>
    <property type="match status" value="1"/>
</dbReference>
<dbReference type="GO" id="GO:0051539">
    <property type="term" value="F:4 iron, 4 sulfur cluster binding"/>
    <property type="evidence" value="ECO:0007669"/>
    <property type="project" value="UniProtKB-KW"/>
</dbReference>
<dbReference type="Proteomes" id="UP000052943">
    <property type="component" value="Unassembled WGS sequence"/>
</dbReference>
<name>A0A0W8DIH7_PHYNI</name>
<reference evidence="6 7" key="1">
    <citation type="submission" date="2015-11" db="EMBL/GenBank/DDBJ databases">
        <title>Genomes and virulence difference between two physiological races of Phytophthora nicotianae.</title>
        <authorList>
            <person name="Liu H."/>
            <person name="Ma X."/>
            <person name="Yu H."/>
            <person name="Fang D."/>
            <person name="Li Y."/>
            <person name="Wang X."/>
            <person name="Wang W."/>
            <person name="Dong Y."/>
            <person name="Xiao B."/>
        </authorList>
    </citation>
    <scope>NUCLEOTIDE SEQUENCE [LARGE SCALE GENOMIC DNA]</scope>
    <source>
        <strain evidence="6">Race 0</strain>
        <strain evidence="7">race 0</strain>
    </source>
</reference>
<evidence type="ECO:0000313" key="7">
    <source>
        <dbReference type="Proteomes" id="UP000052943"/>
    </source>
</evidence>
<comment type="caution">
    <text evidence="6">The sequence shown here is derived from an EMBL/GenBank/DDBJ whole genome shotgun (WGS) entry which is preliminary data.</text>
</comment>
<dbReference type="PANTHER" id="PTHR10072">
    <property type="entry name" value="IRON-SULFUR CLUSTER ASSEMBLY PROTEIN"/>
    <property type="match status" value="1"/>
</dbReference>
<evidence type="ECO:0000256" key="2">
    <source>
        <dbReference type="ARBA" id="ARBA00006718"/>
    </source>
</evidence>
<feature type="domain" description="Core" evidence="4">
    <location>
        <begin position="71"/>
        <end position="178"/>
    </location>
</feature>
<evidence type="ECO:0000256" key="3">
    <source>
        <dbReference type="ARBA" id="ARBA00022485"/>
    </source>
</evidence>
<organism evidence="6 7">
    <name type="scientific">Phytophthora nicotianae</name>
    <name type="common">Potato buckeye rot agent</name>
    <name type="synonym">Phytophthora parasitica</name>
    <dbReference type="NCBI Taxonomy" id="4792"/>
    <lineage>
        <taxon>Eukaryota</taxon>
        <taxon>Sar</taxon>
        <taxon>Stramenopiles</taxon>
        <taxon>Oomycota</taxon>
        <taxon>Peronosporomycetes</taxon>
        <taxon>Peronosporales</taxon>
        <taxon>Peronosporaceae</taxon>
        <taxon>Phytophthora</taxon>
    </lineage>
</organism>
<dbReference type="InterPro" id="IPR000361">
    <property type="entry name" value="ATAP_core_dom"/>
</dbReference>
<proteinExistence type="inferred from homology"/>
<evidence type="ECO:0000259" key="4">
    <source>
        <dbReference type="Pfam" id="PF01521"/>
    </source>
</evidence>
<dbReference type="PROSITE" id="PS01152">
    <property type="entry name" value="HESB"/>
    <property type="match status" value="1"/>
</dbReference>
<protein>
    <submittedName>
        <fullName evidence="6">Iron-sulfur cluster assembly 1</fullName>
    </submittedName>
</protein>
<evidence type="ECO:0000313" key="5">
    <source>
        <dbReference type="EMBL" id="KUF79047.1"/>
    </source>
</evidence>
<accession>A0A0W8DIH7</accession>
<dbReference type="PANTHER" id="PTHR10072:SF41">
    <property type="entry name" value="IRON-SULFUR CLUSTER ASSEMBLY 1 HOMOLOG, MITOCHONDRIAL"/>
    <property type="match status" value="1"/>
</dbReference>
<dbReference type="OrthoDB" id="333486at2759"/>
<dbReference type="GO" id="GO:0051537">
    <property type="term" value="F:2 iron, 2 sulfur cluster binding"/>
    <property type="evidence" value="ECO:0007669"/>
    <property type="project" value="TreeGrafter"/>
</dbReference>
<gene>
    <name evidence="5" type="ORF">AM587_10002837</name>
    <name evidence="6" type="ORF">AM587_10003338</name>
</gene>
<sequence>MTPFFRSVSRSRAAHASRLLSTVAEHAAPPTRRRLRELPPPLNLVRRKRRIERFERFENTGITIIIRLVQTDAAAERIKELLANKPDAIGIRLGVKTRTKCNGRERCGGCNGLSYTMNYADKKEKMEEEVTKNGVRVFVEPKALFHVVGTTMDFQITPVSSEFVFENPNAKGSCGCGESFNV</sequence>
<dbReference type="InterPro" id="IPR050322">
    <property type="entry name" value="Fe-S_cluster_asmbl/transfer"/>
</dbReference>
<dbReference type="GO" id="GO:0005739">
    <property type="term" value="C:mitochondrion"/>
    <property type="evidence" value="ECO:0007669"/>
    <property type="project" value="TreeGrafter"/>
</dbReference>